<dbReference type="InterPro" id="IPR036010">
    <property type="entry name" value="2Fe-2S_ferredoxin-like_sf"/>
</dbReference>
<evidence type="ECO:0000256" key="3">
    <source>
        <dbReference type="ARBA" id="ARBA00022714"/>
    </source>
</evidence>
<feature type="domain" description="2Fe-2S ferredoxin-type" evidence="8">
    <location>
        <begin position="225"/>
        <end position="310"/>
    </location>
</feature>
<dbReference type="PROSITE" id="PS51384">
    <property type="entry name" value="FAD_FR"/>
    <property type="match status" value="1"/>
</dbReference>
<dbReference type="SUPFAM" id="SSF54292">
    <property type="entry name" value="2Fe-2S ferredoxin-like"/>
    <property type="match status" value="1"/>
</dbReference>
<keyword evidence="5" id="KW-0560">Oxidoreductase</keyword>
<evidence type="ECO:0000256" key="4">
    <source>
        <dbReference type="ARBA" id="ARBA00022723"/>
    </source>
</evidence>
<dbReference type="PANTHER" id="PTHR47354:SF1">
    <property type="entry name" value="CARNITINE MONOOXYGENASE REDUCTASE SUBUNIT"/>
    <property type="match status" value="1"/>
</dbReference>
<keyword evidence="3" id="KW-0001">2Fe-2S</keyword>
<dbReference type="PANTHER" id="PTHR47354">
    <property type="entry name" value="NADH OXIDOREDUCTASE HCR"/>
    <property type="match status" value="1"/>
</dbReference>
<keyword evidence="4" id="KW-0479">Metal-binding</keyword>
<dbReference type="InterPro" id="IPR006058">
    <property type="entry name" value="2Fe2S_fd_BS"/>
</dbReference>
<dbReference type="InterPro" id="IPR001041">
    <property type="entry name" value="2Fe-2S_ferredoxin-type"/>
</dbReference>
<name>A0ABX1J2K7_9PSEU</name>
<evidence type="ECO:0000259" key="9">
    <source>
        <dbReference type="PROSITE" id="PS51384"/>
    </source>
</evidence>
<organism evidence="10 11">
    <name type="scientific">Amycolatopsis acididurans</name>
    <dbReference type="NCBI Taxonomy" id="2724524"/>
    <lineage>
        <taxon>Bacteria</taxon>
        <taxon>Bacillati</taxon>
        <taxon>Actinomycetota</taxon>
        <taxon>Actinomycetes</taxon>
        <taxon>Pseudonocardiales</taxon>
        <taxon>Pseudonocardiaceae</taxon>
        <taxon>Amycolatopsis</taxon>
    </lineage>
</organism>
<evidence type="ECO:0000313" key="10">
    <source>
        <dbReference type="EMBL" id="NKQ53199.1"/>
    </source>
</evidence>
<dbReference type="InterPro" id="IPR012675">
    <property type="entry name" value="Beta-grasp_dom_sf"/>
</dbReference>
<dbReference type="CDD" id="cd00207">
    <property type="entry name" value="fer2"/>
    <property type="match status" value="1"/>
</dbReference>
<gene>
    <name evidence="10" type="ORF">HFP15_09925</name>
</gene>
<reference evidence="10 11" key="1">
    <citation type="submission" date="2020-04" db="EMBL/GenBank/DDBJ databases">
        <title>Novel species.</title>
        <authorList>
            <person name="Teo W.F.A."/>
            <person name="Lipun K."/>
            <person name="Srisuk N."/>
            <person name="Duangmal K."/>
        </authorList>
    </citation>
    <scope>NUCLEOTIDE SEQUENCE [LARGE SCALE GENOMIC DNA]</scope>
    <source>
        <strain evidence="10 11">K13G38</strain>
    </source>
</reference>
<evidence type="ECO:0000259" key="8">
    <source>
        <dbReference type="PROSITE" id="PS51085"/>
    </source>
</evidence>
<dbReference type="InterPro" id="IPR001433">
    <property type="entry name" value="OxRdtase_FAD/NAD-bd"/>
</dbReference>
<keyword evidence="7" id="KW-0411">Iron-sulfur</keyword>
<feature type="domain" description="FAD-binding FR-type" evidence="9">
    <location>
        <begin position="1"/>
        <end position="100"/>
    </location>
</feature>
<dbReference type="Pfam" id="PF00111">
    <property type="entry name" value="Fer2"/>
    <property type="match status" value="1"/>
</dbReference>
<comment type="cofactor">
    <cofactor evidence="1">
        <name>FAD</name>
        <dbReference type="ChEBI" id="CHEBI:57692"/>
    </cofactor>
</comment>
<dbReference type="SUPFAM" id="SSF63380">
    <property type="entry name" value="Riboflavin synthase domain-like"/>
    <property type="match status" value="1"/>
</dbReference>
<dbReference type="CDD" id="cd06185">
    <property type="entry name" value="PDR_like"/>
    <property type="match status" value="1"/>
</dbReference>
<dbReference type="InterPro" id="IPR017927">
    <property type="entry name" value="FAD-bd_FR_type"/>
</dbReference>
<dbReference type="PROSITE" id="PS51085">
    <property type="entry name" value="2FE2S_FER_2"/>
    <property type="match status" value="1"/>
</dbReference>
<evidence type="ECO:0000256" key="7">
    <source>
        <dbReference type="ARBA" id="ARBA00023014"/>
    </source>
</evidence>
<evidence type="ECO:0000256" key="6">
    <source>
        <dbReference type="ARBA" id="ARBA00023004"/>
    </source>
</evidence>
<dbReference type="Gene3D" id="3.40.50.80">
    <property type="entry name" value="Nucleotide-binding domain of ferredoxin-NADP reductase (FNR) module"/>
    <property type="match status" value="1"/>
</dbReference>
<keyword evidence="6" id="KW-0408">Iron</keyword>
<keyword evidence="11" id="KW-1185">Reference proteome</keyword>
<dbReference type="InterPro" id="IPR039261">
    <property type="entry name" value="FNR_nucleotide-bd"/>
</dbReference>
<dbReference type="EMBL" id="JAAXLS010000004">
    <property type="protein sequence ID" value="NKQ53199.1"/>
    <property type="molecule type" value="Genomic_DNA"/>
</dbReference>
<comment type="caution">
    <text evidence="10">The sequence shown here is derived from an EMBL/GenBank/DDBJ whole genome shotgun (WGS) entry which is preliminary data.</text>
</comment>
<dbReference type="Gene3D" id="2.40.30.10">
    <property type="entry name" value="Translation factors"/>
    <property type="match status" value="1"/>
</dbReference>
<dbReference type="SUPFAM" id="SSF52343">
    <property type="entry name" value="Ferredoxin reductase-like, C-terminal NADP-linked domain"/>
    <property type="match status" value="1"/>
</dbReference>
<dbReference type="Proteomes" id="UP000715441">
    <property type="component" value="Unassembled WGS sequence"/>
</dbReference>
<dbReference type="PRINTS" id="PR00409">
    <property type="entry name" value="PHDIOXRDTASE"/>
</dbReference>
<evidence type="ECO:0000256" key="2">
    <source>
        <dbReference type="ARBA" id="ARBA00022630"/>
    </source>
</evidence>
<dbReference type="PROSITE" id="PS00197">
    <property type="entry name" value="2FE2S_FER_1"/>
    <property type="match status" value="1"/>
</dbReference>
<accession>A0ABX1J2K7</accession>
<evidence type="ECO:0000256" key="5">
    <source>
        <dbReference type="ARBA" id="ARBA00023002"/>
    </source>
</evidence>
<evidence type="ECO:0000256" key="1">
    <source>
        <dbReference type="ARBA" id="ARBA00001974"/>
    </source>
</evidence>
<dbReference type="Gene3D" id="3.10.20.30">
    <property type="match status" value="1"/>
</dbReference>
<proteinExistence type="predicted"/>
<dbReference type="RefSeq" id="WP_168513976.1">
    <property type="nucleotide sequence ID" value="NZ_JAAXLS010000004.1"/>
</dbReference>
<evidence type="ECO:0000313" key="11">
    <source>
        <dbReference type="Proteomes" id="UP000715441"/>
    </source>
</evidence>
<keyword evidence="2" id="KW-0285">Flavoprotein</keyword>
<sequence>MNVKVVGKESLADGVVRLVLRHSYGGDFPEWRPGAHVDLALSEDLVRQYSLCGDPANRDVLEVAVLREPQSRGGSAHVHDELQEGDRIRVRGPRNHFALTEARNYLFIAGGIGITPILPMIRAVAGDGVPWRLLYGGRSRSSMAFLDELERYGERVRICPQDETGLLDLDSALGSPAEDTAVYCCGPEALLEAVEKRCASWPAGSLHVERFTPRAIDESASSESFEIELASTGEVLTVPPDKTIVDVLEEAGVDVEVSCLEGTCGTCETAVLGGTPEHRDSILTEEERAAGDTMFLCVSRSSSPRLRIDR</sequence>
<dbReference type="InterPro" id="IPR050415">
    <property type="entry name" value="MRET"/>
</dbReference>
<dbReference type="InterPro" id="IPR017938">
    <property type="entry name" value="Riboflavin_synthase-like_b-brl"/>
</dbReference>
<protein>
    <submittedName>
        <fullName evidence="10">Oxidoreductase</fullName>
    </submittedName>
</protein>
<dbReference type="Pfam" id="PF00175">
    <property type="entry name" value="NAD_binding_1"/>
    <property type="match status" value="1"/>
</dbReference>